<dbReference type="EMBL" id="KZ305024">
    <property type="protein sequence ID" value="PIA55950.1"/>
    <property type="molecule type" value="Genomic_DNA"/>
</dbReference>
<feature type="transmembrane region" description="Helical" evidence="1">
    <location>
        <begin position="20"/>
        <end position="40"/>
    </location>
</feature>
<evidence type="ECO:0000256" key="1">
    <source>
        <dbReference type="SAM" id="Phobius"/>
    </source>
</evidence>
<feature type="transmembrane region" description="Helical" evidence="1">
    <location>
        <begin position="60"/>
        <end position="77"/>
    </location>
</feature>
<proteinExistence type="predicted"/>
<dbReference type="InParanoid" id="A0A2G5EJQ3"/>
<keyword evidence="1" id="KW-0812">Transmembrane</keyword>
<organism evidence="2 3">
    <name type="scientific">Aquilegia coerulea</name>
    <name type="common">Rocky mountain columbine</name>
    <dbReference type="NCBI Taxonomy" id="218851"/>
    <lineage>
        <taxon>Eukaryota</taxon>
        <taxon>Viridiplantae</taxon>
        <taxon>Streptophyta</taxon>
        <taxon>Embryophyta</taxon>
        <taxon>Tracheophyta</taxon>
        <taxon>Spermatophyta</taxon>
        <taxon>Magnoliopsida</taxon>
        <taxon>Ranunculales</taxon>
        <taxon>Ranunculaceae</taxon>
        <taxon>Thalictroideae</taxon>
        <taxon>Aquilegia</taxon>
    </lineage>
</organism>
<dbReference type="AlphaFoldDB" id="A0A2G5EJQ3"/>
<gene>
    <name evidence="2" type="ORF">AQUCO_00700339v1</name>
</gene>
<accession>A0A2G5EJQ3</accession>
<name>A0A2G5EJQ3_AQUCA</name>
<evidence type="ECO:0000313" key="3">
    <source>
        <dbReference type="Proteomes" id="UP000230069"/>
    </source>
</evidence>
<keyword evidence="1" id="KW-1133">Transmembrane helix</keyword>
<sequence length="80" mass="9133">MDVLLQNPSSTLAPLFRIKFARLTKLFAAFSVIVLGLEIVHPDCIPRLCKAYLSNRLYQLYQTFLIVKLIMFVFVQASPS</sequence>
<protein>
    <submittedName>
        <fullName evidence="2">Uncharacterized protein</fullName>
    </submittedName>
</protein>
<evidence type="ECO:0000313" key="2">
    <source>
        <dbReference type="EMBL" id="PIA55950.1"/>
    </source>
</evidence>
<dbReference type="Proteomes" id="UP000230069">
    <property type="component" value="Unassembled WGS sequence"/>
</dbReference>
<keyword evidence="3" id="KW-1185">Reference proteome</keyword>
<reference evidence="2 3" key="1">
    <citation type="submission" date="2017-09" db="EMBL/GenBank/DDBJ databases">
        <title>WGS assembly of Aquilegia coerulea Goldsmith.</title>
        <authorList>
            <person name="Hodges S."/>
            <person name="Kramer E."/>
            <person name="Nordborg M."/>
            <person name="Tomkins J."/>
            <person name="Borevitz J."/>
            <person name="Derieg N."/>
            <person name="Yan J."/>
            <person name="Mihaltcheva S."/>
            <person name="Hayes R.D."/>
            <person name="Rokhsar D."/>
        </authorList>
    </citation>
    <scope>NUCLEOTIDE SEQUENCE [LARGE SCALE GENOMIC DNA]</scope>
    <source>
        <strain evidence="3">cv. Goldsmith</strain>
    </source>
</reference>
<keyword evidence="1" id="KW-0472">Membrane</keyword>